<proteinExistence type="predicted"/>
<dbReference type="EMBL" id="AZBU02000009">
    <property type="protein sequence ID" value="TKR65589.1"/>
    <property type="molecule type" value="Genomic_DNA"/>
</dbReference>
<keyword evidence="2" id="KW-1185">Reference proteome</keyword>
<dbReference type="AlphaFoldDB" id="A0A4U5M9B8"/>
<evidence type="ECO:0000313" key="1">
    <source>
        <dbReference type="EMBL" id="TKR65589.1"/>
    </source>
</evidence>
<name>A0A4U5M9B8_STECR</name>
<organism evidence="1 2">
    <name type="scientific">Steinernema carpocapsae</name>
    <name type="common">Entomopathogenic nematode</name>
    <dbReference type="NCBI Taxonomy" id="34508"/>
    <lineage>
        <taxon>Eukaryota</taxon>
        <taxon>Metazoa</taxon>
        <taxon>Ecdysozoa</taxon>
        <taxon>Nematoda</taxon>
        <taxon>Chromadorea</taxon>
        <taxon>Rhabditida</taxon>
        <taxon>Tylenchina</taxon>
        <taxon>Panagrolaimomorpha</taxon>
        <taxon>Strongyloidoidea</taxon>
        <taxon>Steinernematidae</taxon>
        <taxon>Steinernema</taxon>
    </lineage>
</organism>
<dbReference type="Proteomes" id="UP000298663">
    <property type="component" value="Unassembled WGS sequence"/>
</dbReference>
<gene>
    <name evidence="1" type="ORF">L596_025976</name>
</gene>
<accession>A0A4U5M9B8</accession>
<comment type="caution">
    <text evidence="1">The sequence shown here is derived from an EMBL/GenBank/DDBJ whole genome shotgun (WGS) entry which is preliminary data.</text>
</comment>
<protein>
    <submittedName>
        <fullName evidence="1">Uncharacterized protein</fullName>
    </submittedName>
</protein>
<reference evidence="1 2" key="2">
    <citation type="journal article" date="2019" name="G3 (Bethesda)">
        <title>Hybrid Assembly of the Genome of the Entomopathogenic Nematode Steinernema carpocapsae Identifies the X-Chromosome.</title>
        <authorList>
            <person name="Serra L."/>
            <person name="Macchietto M."/>
            <person name="Macias-Munoz A."/>
            <person name="McGill C.J."/>
            <person name="Rodriguez I.M."/>
            <person name="Rodriguez B."/>
            <person name="Murad R."/>
            <person name="Mortazavi A."/>
        </authorList>
    </citation>
    <scope>NUCLEOTIDE SEQUENCE [LARGE SCALE GENOMIC DNA]</scope>
    <source>
        <strain evidence="1 2">ALL</strain>
    </source>
</reference>
<sequence>MIGQTLYVGYDFGQFGQGCAMEDGFLPISCSDDLVDVCPHHSQWIFYTVRRTEIAPPTQELCLYSLNAVITLEMT</sequence>
<evidence type="ECO:0000313" key="2">
    <source>
        <dbReference type="Proteomes" id="UP000298663"/>
    </source>
</evidence>
<reference evidence="1 2" key="1">
    <citation type="journal article" date="2015" name="Genome Biol.">
        <title>Comparative genomics of Steinernema reveals deeply conserved gene regulatory networks.</title>
        <authorList>
            <person name="Dillman A.R."/>
            <person name="Macchietto M."/>
            <person name="Porter C.F."/>
            <person name="Rogers A."/>
            <person name="Williams B."/>
            <person name="Antoshechkin I."/>
            <person name="Lee M.M."/>
            <person name="Goodwin Z."/>
            <person name="Lu X."/>
            <person name="Lewis E.E."/>
            <person name="Goodrich-Blair H."/>
            <person name="Stock S.P."/>
            <person name="Adams B.J."/>
            <person name="Sternberg P.W."/>
            <person name="Mortazavi A."/>
        </authorList>
    </citation>
    <scope>NUCLEOTIDE SEQUENCE [LARGE SCALE GENOMIC DNA]</scope>
    <source>
        <strain evidence="1 2">ALL</strain>
    </source>
</reference>